<dbReference type="Gene3D" id="2.60.40.200">
    <property type="entry name" value="Superoxide dismutase, copper/zinc binding domain"/>
    <property type="match status" value="1"/>
</dbReference>
<dbReference type="InterPro" id="IPR036423">
    <property type="entry name" value="SOD-like_Cu/Zn_dom_sf"/>
</dbReference>
<dbReference type="PROSITE" id="PS00332">
    <property type="entry name" value="SOD_CU_ZN_2"/>
    <property type="match status" value="1"/>
</dbReference>
<sequence length="185" mass="19790">MKRPLVALLICSFVIVGCQQEQLSEESIPVGEALNDNLSIPLINQAEEKIGVASLNQVKDKLYVRIISNGLTAGEHGVHFHETGLCEAPSFISAGGHFNPEEASHGFHNGKDVHAGDLPNIFVQQDGTVDMTVSTTGVTLMAKHDHSLLDRDGSSIIIHENSDDYKTDPSGNSGDRFACGVISGQ</sequence>
<accession>A0ABY9JVD1</accession>
<dbReference type="RefSeq" id="WP_226539606.1">
    <property type="nucleotide sequence ID" value="NZ_CP129013.1"/>
</dbReference>
<feature type="domain" description="Superoxide dismutase copper/zinc binding" evidence="4">
    <location>
        <begin position="51"/>
        <end position="182"/>
    </location>
</feature>
<dbReference type="SUPFAM" id="SSF49329">
    <property type="entry name" value="Cu,Zn superoxide dismutase-like"/>
    <property type="match status" value="1"/>
</dbReference>
<evidence type="ECO:0000256" key="1">
    <source>
        <dbReference type="ARBA" id="ARBA00010457"/>
    </source>
</evidence>
<dbReference type="EC" id="1.15.1.1" evidence="3"/>
<reference evidence="5 6" key="1">
    <citation type="submission" date="2023-06" db="EMBL/GenBank/DDBJ databases">
        <title>Five Gram-positive bacteria isolated from mangrove sediments in Shenzhen, Guangdong, China.</title>
        <authorList>
            <person name="Yu S."/>
            <person name="Zheng W."/>
            <person name="Huang Y."/>
        </authorList>
    </citation>
    <scope>NUCLEOTIDE SEQUENCE [LARGE SCALE GENOMIC DNA]</scope>
    <source>
        <strain evidence="5 6">SaN35-3</strain>
    </source>
</reference>
<evidence type="ECO:0000256" key="2">
    <source>
        <dbReference type="ARBA" id="ARBA00024900"/>
    </source>
</evidence>
<evidence type="ECO:0000259" key="4">
    <source>
        <dbReference type="Pfam" id="PF00080"/>
    </source>
</evidence>
<evidence type="ECO:0000313" key="6">
    <source>
        <dbReference type="Proteomes" id="UP001197974"/>
    </source>
</evidence>
<dbReference type="InterPro" id="IPR018152">
    <property type="entry name" value="SOD_Cu/Zn_BS"/>
</dbReference>
<keyword evidence="3" id="KW-0862">Zinc</keyword>
<comment type="catalytic activity">
    <reaction evidence="3">
        <text>2 superoxide + 2 H(+) = H2O2 + O2</text>
        <dbReference type="Rhea" id="RHEA:20696"/>
        <dbReference type="ChEBI" id="CHEBI:15378"/>
        <dbReference type="ChEBI" id="CHEBI:15379"/>
        <dbReference type="ChEBI" id="CHEBI:16240"/>
        <dbReference type="ChEBI" id="CHEBI:18421"/>
        <dbReference type="EC" id="1.15.1.1"/>
    </reaction>
</comment>
<dbReference type="CDD" id="cd00305">
    <property type="entry name" value="Cu-Zn_Superoxide_Dismutase"/>
    <property type="match status" value="1"/>
</dbReference>
<dbReference type="Proteomes" id="UP001197974">
    <property type="component" value="Chromosome"/>
</dbReference>
<dbReference type="PANTHER" id="PTHR10003">
    <property type="entry name" value="SUPEROXIDE DISMUTASE CU-ZN -RELATED"/>
    <property type="match status" value="1"/>
</dbReference>
<keyword evidence="3" id="KW-0560">Oxidoreductase</keyword>
<keyword evidence="3" id="KW-0186">Copper</keyword>
<dbReference type="Pfam" id="PF00080">
    <property type="entry name" value="Sod_Cu"/>
    <property type="match status" value="1"/>
</dbReference>
<evidence type="ECO:0000256" key="3">
    <source>
        <dbReference type="RuleBase" id="RU000393"/>
    </source>
</evidence>
<organism evidence="5 6">
    <name type="scientific">Bacillus carboniphilus</name>
    <dbReference type="NCBI Taxonomy" id="86663"/>
    <lineage>
        <taxon>Bacteria</taxon>
        <taxon>Bacillati</taxon>
        <taxon>Bacillota</taxon>
        <taxon>Bacilli</taxon>
        <taxon>Bacillales</taxon>
        <taxon>Bacillaceae</taxon>
        <taxon>Bacillus</taxon>
    </lineage>
</organism>
<keyword evidence="6" id="KW-1185">Reference proteome</keyword>
<evidence type="ECO:0000313" key="5">
    <source>
        <dbReference type="EMBL" id="WLR43347.1"/>
    </source>
</evidence>
<dbReference type="InterPro" id="IPR001424">
    <property type="entry name" value="SOD_Cu_Zn_dom"/>
</dbReference>
<name>A0ABY9JVD1_9BACI</name>
<gene>
    <name evidence="5" type="ORF">LC087_03945</name>
</gene>
<keyword evidence="3" id="KW-0479">Metal-binding</keyword>
<dbReference type="InterPro" id="IPR024134">
    <property type="entry name" value="SOD_Cu/Zn_/chaperone"/>
</dbReference>
<dbReference type="PROSITE" id="PS51257">
    <property type="entry name" value="PROKAR_LIPOPROTEIN"/>
    <property type="match status" value="1"/>
</dbReference>
<proteinExistence type="inferred from homology"/>
<comment type="cofactor">
    <cofactor evidence="3">
        <name>Zn(2+)</name>
        <dbReference type="ChEBI" id="CHEBI:29105"/>
    </cofactor>
    <text evidence="3">Binds 1 zinc ion per subunit.</text>
</comment>
<protein>
    <recommendedName>
        <fullName evidence="3">Superoxide dismutase [Cu-Zn]</fullName>
        <ecNumber evidence="3">1.15.1.1</ecNumber>
    </recommendedName>
</protein>
<comment type="similarity">
    <text evidence="1 3">Belongs to the Cu-Zn superoxide dismutase family.</text>
</comment>
<dbReference type="EMBL" id="CP129013">
    <property type="protein sequence ID" value="WLR43347.1"/>
    <property type="molecule type" value="Genomic_DNA"/>
</dbReference>
<comment type="function">
    <text evidence="2">Destroys radicals which are normally produced within the cells and which are toxic to biological systems. May play a role in favoring mycobacterial survival in phagocytes.</text>
</comment>
<comment type="cofactor">
    <cofactor evidence="3">
        <name>Cu cation</name>
        <dbReference type="ChEBI" id="CHEBI:23378"/>
    </cofactor>
    <text evidence="3">Binds 1 copper ion per subunit.</text>
</comment>